<keyword evidence="1" id="KW-0472">Membrane</keyword>
<comment type="caution">
    <text evidence="2">The sequence shown here is derived from an EMBL/GenBank/DDBJ whole genome shotgun (WGS) entry which is preliminary data.</text>
</comment>
<dbReference type="Proteomes" id="UP000307943">
    <property type="component" value="Unassembled WGS sequence"/>
</dbReference>
<reference evidence="2 3" key="1">
    <citation type="submission" date="2019-05" db="EMBL/GenBank/DDBJ databases">
        <title>We sequenced the genome of Paenibacillus hemerocallicola KCTC 33185 for further insight into its adaptation and study the phylogeny of Paenibacillus.</title>
        <authorList>
            <person name="Narsing Rao M.P."/>
        </authorList>
    </citation>
    <scope>NUCLEOTIDE SEQUENCE [LARGE SCALE GENOMIC DNA]</scope>
    <source>
        <strain evidence="2 3">KCTC 33185</strain>
    </source>
</reference>
<proteinExistence type="predicted"/>
<gene>
    <name evidence="2" type="primary">kdpF</name>
    <name evidence="2" type="ORF">FE784_37055</name>
</gene>
<feature type="transmembrane region" description="Helical" evidence="1">
    <location>
        <begin position="12"/>
        <end position="33"/>
    </location>
</feature>
<organism evidence="2 3">
    <name type="scientific">Paenibacillus hemerocallicola</name>
    <dbReference type="NCBI Taxonomy" id="1172614"/>
    <lineage>
        <taxon>Bacteria</taxon>
        <taxon>Bacillati</taxon>
        <taxon>Bacillota</taxon>
        <taxon>Bacilli</taxon>
        <taxon>Bacillales</taxon>
        <taxon>Paenibacillaceae</taxon>
        <taxon>Paenibacillus</taxon>
    </lineage>
</organism>
<evidence type="ECO:0000313" key="3">
    <source>
        <dbReference type="Proteomes" id="UP000307943"/>
    </source>
</evidence>
<dbReference type="OrthoDB" id="2658329at2"/>
<evidence type="ECO:0000313" key="2">
    <source>
        <dbReference type="EMBL" id="TNJ59636.1"/>
    </source>
</evidence>
<dbReference type="InterPro" id="IPR011726">
    <property type="entry name" value="KdpF"/>
</dbReference>
<keyword evidence="3" id="KW-1185">Reference proteome</keyword>
<dbReference type="GO" id="GO:0008556">
    <property type="term" value="F:P-type potassium transmembrane transporter activity"/>
    <property type="evidence" value="ECO:0007669"/>
    <property type="project" value="InterPro"/>
</dbReference>
<dbReference type="NCBIfam" id="TIGR02115">
    <property type="entry name" value="potass_kdpF"/>
    <property type="match status" value="1"/>
</dbReference>
<dbReference type="AlphaFoldDB" id="A0A5C4SYU8"/>
<keyword evidence="1" id="KW-0812">Transmembrane</keyword>
<sequence>MRKDRGGCGRRAQMIVVFAFTLFIFVYLVYALINPEKF</sequence>
<dbReference type="Pfam" id="PF09604">
    <property type="entry name" value="Potass_KdpF"/>
    <property type="match status" value="1"/>
</dbReference>
<name>A0A5C4SYU8_9BACL</name>
<evidence type="ECO:0000256" key="1">
    <source>
        <dbReference type="SAM" id="Phobius"/>
    </source>
</evidence>
<accession>A0A5C4SYU8</accession>
<dbReference type="EMBL" id="VDCQ01000091">
    <property type="protein sequence ID" value="TNJ59636.1"/>
    <property type="molecule type" value="Genomic_DNA"/>
</dbReference>
<protein>
    <submittedName>
        <fullName evidence="2">K(+)-transporting ATPase subunit F</fullName>
    </submittedName>
</protein>
<keyword evidence="1" id="KW-1133">Transmembrane helix</keyword>
<dbReference type="GO" id="GO:0005886">
    <property type="term" value="C:plasma membrane"/>
    <property type="evidence" value="ECO:0007669"/>
    <property type="project" value="InterPro"/>
</dbReference>